<keyword evidence="10 12" id="KW-0704">Schiff base</keyword>
<dbReference type="InterPro" id="IPR005263">
    <property type="entry name" value="DapA"/>
</dbReference>
<dbReference type="InterPro" id="IPR013785">
    <property type="entry name" value="Aldolase_TIM"/>
</dbReference>
<dbReference type="EC" id="4.3.3.7" evidence="4 12"/>
<evidence type="ECO:0000256" key="2">
    <source>
        <dbReference type="ARBA" id="ARBA00005120"/>
    </source>
</evidence>
<dbReference type="CDD" id="cd00950">
    <property type="entry name" value="DHDPS"/>
    <property type="match status" value="1"/>
</dbReference>
<comment type="subunit">
    <text evidence="12">Homotetramer; dimer of dimers.</text>
</comment>
<keyword evidence="5 12" id="KW-0963">Cytoplasm</keyword>
<dbReference type="PROSITE" id="PS00665">
    <property type="entry name" value="DHDPS_1"/>
    <property type="match status" value="1"/>
</dbReference>
<keyword evidence="9 12" id="KW-0456">Lyase</keyword>
<sequence>MSNASHNASAAPVPCDNAMSSSRITAHFQGIWVPMVTPFRDGEVDYAAARALATALAASGIHGLVVCGTTGEAAMLSEAEQTMLLAEVLDAVGPHFPVVMGVGGSDTRAVAARAQRFNDHPLAGLLISAPAYVRPSQLGILRHFQAMSAATDHSIILYNVPARTGINIAPATVAELSQDTRFVAIKEAGGDMQQLTELLLTTRLDVLGGDDALLLATLCAGGHGAISAAAQIRPDLYVQLFDLVKSGQLHAAQQLFKALLPMIRLLFAEPNPGPIKAALAMQGRIRDELRLPMTPMSAAGKARLSAALEQLMALPQWPAAGACPTARAGRQGWLMQLVSSSSVIPAGRHDDHHRN</sequence>
<dbReference type="PROSITE" id="PS00666">
    <property type="entry name" value="DHDPS_2"/>
    <property type="match status" value="1"/>
</dbReference>
<feature type="site" description="Part of a proton relay during catalysis" evidence="12">
    <location>
        <position position="132"/>
    </location>
</feature>
<keyword evidence="6 12" id="KW-0028">Amino-acid biosynthesis</keyword>
<dbReference type="PANTHER" id="PTHR12128:SF66">
    <property type="entry name" value="4-HYDROXY-2-OXOGLUTARATE ALDOLASE, MITOCHONDRIAL"/>
    <property type="match status" value="1"/>
</dbReference>
<evidence type="ECO:0000256" key="8">
    <source>
        <dbReference type="ARBA" id="ARBA00023154"/>
    </source>
</evidence>
<evidence type="ECO:0000313" key="14">
    <source>
        <dbReference type="Proteomes" id="UP001221208"/>
    </source>
</evidence>
<keyword evidence="8 12" id="KW-0457">Lysine biosynthesis</keyword>
<comment type="function">
    <text evidence="1 12">Catalyzes the condensation of (S)-aspartate-beta-semialdehyde [(S)-ASA] and pyruvate to 4-hydroxy-tetrahydrodipicolinate (HTPA).</text>
</comment>
<dbReference type="Proteomes" id="UP001221208">
    <property type="component" value="Unassembled WGS sequence"/>
</dbReference>
<evidence type="ECO:0000313" key="13">
    <source>
        <dbReference type="EMBL" id="MDC8758686.1"/>
    </source>
</evidence>
<feature type="binding site" evidence="12">
    <location>
        <position position="226"/>
    </location>
    <ligand>
        <name>pyruvate</name>
        <dbReference type="ChEBI" id="CHEBI:15361"/>
    </ligand>
</feature>
<comment type="subcellular location">
    <subcellularLocation>
        <location evidence="12">Cytoplasm</location>
    </subcellularLocation>
</comment>
<evidence type="ECO:0000256" key="3">
    <source>
        <dbReference type="ARBA" id="ARBA00007592"/>
    </source>
</evidence>
<dbReference type="NCBIfam" id="TIGR00674">
    <property type="entry name" value="dapA"/>
    <property type="match status" value="1"/>
</dbReference>
<evidence type="ECO:0000256" key="12">
    <source>
        <dbReference type="HAMAP-Rule" id="MF_00418"/>
    </source>
</evidence>
<dbReference type="InterPro" id="IPR020625">
    <property type="entry name" value="Schiff_base-form_aldolases_AS"/>
</dbReference>
<evidence type="ECO:0000256" key="9">
    <source>
        <dbReference type="ARBA" id="ARBA00023239"/>
    </source>
</evidence>
<dbReference type="Gene3D" id="3.20.20.70">
    <property type="entry name" value="Aldolase class I"/>
    <property type="match status" value="1"/>
</dbReference>
<dbReference type="InterPro" id="IPR020624">
    <property type="entry name" value="Schiff_base-form_aldolases_CS"/>
</dbReference>
<keyword evidence="7 12" id="KW-0220">Diaminopimelate biosynthesis</keyword>
<dbReference type="HAMAP" id="MF_00418">
    <property type="entry name" value="DapA"/>
    <property type="match status" value="1"/>
</dbReference>
<evidence type="ECO:0000256" key="10">
    <source>
        <dbReference type="ARBA" id="ARBA00023270"/>
    </source>
</evidence>
<evidence type="ECO:0000256" key="4">
    <source>
        <dbReference type="ARBA" id="ARBA00012086"/>
    </source>
</evidence>
<protein>
    <recommendedName>
        <fullName evidence="4 12">4-hydroxy-tetrahydrodipicolinate synthase</fullName>
        <shortName evidence="12">HTPA synthase</shortName>
        <ecNumber evidence="4 12">4.3.3.7</ecNumber>
    </recommendedName>
</protein>
<dbReference type="EMBL" id="JAQQXR010000005">
    <property type="protein sequence ID" value="MDC8758686.1"/>
    <property type="molecule type" value="Genomic_DNA"/>
</dbReference>
<dbReference type="SUPFAM" id="SSF51569">
    <property type="entry name" value="Aldolase"/>
    <property type="match status" value="1"/>
</dbReference>
<feature type="site" description="Part of a proton relay during catalysis" evidence="12">
    <location>
        <position position="69"/>
    </location>
</feature>
<proteinExistence type="inferred from homology"/>
<dbReference type="InterPro" id="IPR002220">
    <property type="entry name" value="DapA-like"/>
</dbReference>
<dbReference type="RefSeq" id="WP_273671413.1">
    <property type="nucleotide sequence ID" value="NZ_JAQQXR010000005.1"/>
</dbReference>
<gene>
    <name evidence="12 13" type="primary">dapA</name>
    <name evidence="13" type="ORF">OIK44_13970</name>
</gene>
<accession>A0ABT5K122</accession>
<organism evidence="13 14">
    <name type="scientific">Janthinobacterium fluminis</name>
    <dbReference type="NCBI Taxonomy" id="2987524"/>
    <lineage>
        <taxon>Bacteria</taxon>
        <taxon>Pseudomonadati</taxon>
        <taxon>Pseudomonadota</taxon>
        <taxon>Betaproteobacteria</taxon>
        <taxon>Burkholderiales</taxon>
        <taxon>Oxalobacteraceae</taxon>
        <taxon>Janthinobacterium</taxon>
    </lineage>
</organism>
<comment type="caution">
    <text evidence="12">Was originally thought to be a dihydrodipicolinate synthase (DHDPS), catalyzing the condensation of (S)-aspartate-beta-semialdehyde [(S)-ASA] and pyruvate to dihydrodipicolinate (DHDP). However, it was shown in E.coli that the product of the enzymatic reaction is not dihydrodipicolinate but in fact (4S)-4-hydroxy-2,3,4,5-tetrahydro-(2S)-dipicolinic acid (HTPA), and that the consecutive dehydration reaction leading to DHDP is not spontaneous but catalyzed by DapB.</text>
</comment>
<comment type="caution">
    <text evidence="13">The sequence shown here is derived from an EMBL/GenBank/DDBJ whole genome shotgun (WGS) entry which is preliminary data.</text>
</comment>
<evidence type="ECO:0000256" key="1">
    <source>
        <dbReference type="ARBA" id="ARBA00003294"/>
    </source>
</evidence>
<evidence type="ECO:0000256" key="7">
    <source>
        <dbReference type="ARBA" id="ARBA00022915"/>
    </source>
</evidence>
<evidence type="ECO:0000256" key="5">
    <source>
        <dbReference type="ARBA" id="ARBA00022490"/>
    </source>
</evidence>
<dbReference type="GO" id="GO:0008840">
    <property type="term" value="F:4-hydroxy-tetrahydrodipicolinate synthase activity"/>
    <property type="evidence" value="ECO:0007669"/>
    <property type="project" value="UniProtKB-EC"/>
</dbReference>
<comment type="catalytic activity">
    <reaction evidence="11 12">
        <text>L-aspartate 4-semialdehyde + pyruvate = (2S,4S)-4-hydroxy-2,3,4,5-tetrahydrodipicolinate + H2O + H(+)</text>
        <dbReference type="Rhea" id="RHEA:34171"/>
        <dbReference type="ChEBI" id="CHEBI:15361"/>
        <dbReference type="ChEBI" id="CHEBI:15377"/>
        <dbReference type="ChEBI" id="CHEBI:15378"/>
        <dbReference type="ChEBI" id="CHEBI:67139"/>
        <dbReference type="ChEBI" id="CHEBI:537519"/>
        <dbReference type="EC" id="4.3.3.7"/>
    </reaction>
</comment>
<comment type="pathway">
    <text evidence="2 12">Amino-acid biosynthesis; L-lysine biosynthesis via DAP pathway; (S)-tetrahydrodipicolinate from L-aspartate: step 3/4.</text>
</comment>
<comment type="similarity">
    <text evidence="3 12">Belongs to the DapA family.</text>
</comment>
<dbReference type="SMART" id="SM01130">
    <property type="entry name" value="DHDPS"/>
    <property type="match status" value="1"/>
</dbReference>
<name>A0ABT5K122_9BURK</name>
<keyword evidence="14" id="KW-1185">Reference proteome</keyword>
<dbReference type="PANTHER" id="PTHR12128">
    <property type="entry name" value="DIHYDRODIPICOLINATE SYNTHASE"/>
    <property type="match status" value="1"/>
</dbReference>
<evidence type="ECO:0000256" key="11">
    <source>
        <dbReference type="ARBA" id="ARBA00047836"/>
    </source>
</evidence>
<feature type="active site" description="Schiff-base intermediate with substrate" evidence="12">
    <location>
        <position position="186"/>
    </location>
</feature>
<reference evidence="13 14" key="1">
    <citation type="submission" date="2022-10" db="EMBL/GenBank/DDBJ databases">
        <title>Janthinobacterium sp. hw3 Genome sequencing.</title>
        <authorList>
            <person name="Park S."/>
        </authorList>
    </citation>
    <scope>NUCLEOTIDE SEQUENCE [LARGE SCALE GENOMIC DNA]</scope>
    <source>
        <strain evidence="14">hw3</strain>
    </source>
</reference>
<feature type="binding site" evidence="12">
    <location>
        <position position="70"/>
    </location>
    <ligand>
        <name>pyruvate</name>
        <dbReference type="ChEBI" id="CHEBI:15361"/>
    </ligand>
</feature>
<evidence type="ECO:0000256" key="6">
    <source>
        <dbReference type="ARBA" id="ARBA00022605"/>
    </source>
</evidence>
<dbReference type="Pfam" id="PF00701">
    <property type="entry name" value="DHDPS"/>
    <property type="match status" value="1"/>
</dbReference>
<feature type="active site" description="Proton donor/acceptor" evidence="12">
    <location>
        <position position="158"/>
    </location>
</feature>
<dbReference type="PRINTS" id="PR00146">
    <property type="entry name" value="DHPICSNTHASE"/>
</dbReference>